<dbReference type="Gene3D" id="3.30.40.10">
    <property type="entry name" value="Zinc/RING finger domain, C3HC4 (zinc finger)"/>
    <property type="match status" value="1"/>
</dbReference>
<dbReference type="InterPro" id="IPR006735">
    <property type="entry name" value="Rtf2"/>
</dbReference>
<dbReference type="GO" id="GO:0005634">
    <property type="term" value="C:nucleus"/>
    <property type="evidence" value="ECO:0007669"/>
    <property type="project" value="TreeGrafter"/>
</dbReference>
<feature type="compositionally biased region" description="Polar residues" evidence="2">
    <location>
        <begin position="32"/>
        <end position="44"/>
    </location>
</feature>
<keyword evidence="4" id="KW-1185">Reference proteome</keyword>
<dbReference type="STRING" id="253628.A0A0D1Z508"/>
<dbReference type="InterPro" id="IPR027799">
    <property type="entry name" value="Rtf2_RING-finger"/>
</dbReference>
<dbReference type="CDD" id="cd16653">
    <property type="entry name" value="RING-like_Rtf2"/>
    <property type="match status" value="1"/>
</dbReference>
<feature type="compositionally biased region" description="Basic and acidic residues" evidence="2">
    <location>
        <begin position="18"/>
        <end position="31"/>
    </location>
</feature>
<accession>A0A0D1Z508</accession>
<dbReference type="SUPFAM" id="SSF57850">
    <property type="entry name" value="RING/U-box"/>
    <property type="match status" value="1"/>
</dbReference>
<dbReference type="InParanoid" id="A0A0D1Z508"/>
<feature type="region of interest" description="Disordered" evidence="2">
    <location>
        <begin position="18"/>
        <end position="59"/>
    </location>
</feature>
<dbReference type="PANTHER" id="PTHR12775:SF0">
    <property type="entry name" value="REPLICATION TERMINATION FACTOR 2"/>
    <property type="match status" value="1"/>
</dbReference>
<feature type="compositionally biased region" description="Basic residues" evidence="2">
    <location>
        <begin position="205"/>
        <end position="214"/>
    </location>
</feature>
<proteinExistence type="inferred from homology"/>
<comment type="similarity">
    <text evidence="1">Belongs to the rtf2 family.</text>
</comment>
<feature type="region of interest" description="Disordered" evidence="2">
    <location>
        <begin position="202"/>
        <end position="281"/>
    </location>
</feature>
<evidence type="ECO:0000256" key="2">
    <source>
        <dbReference type="SAM" id="MobiDB-lite"/>
    </source>
</evidence>
<evidence type="ECO:0000313" key="4">
    <source>
        <dbReference type="Proteomes" id="UP000053259"/>
    </source>
</evidence>
<dbReference type="Proteomes" id="UP000053259">
    <property type="component" value="Unassembled WGS sequence"/>
</dbReference>
<feature type="compositionally biased region" description="Basic and acidic residues" evidence="2">
    <location>
        <begin position="263"/>
        <end position="278"/>
    </location>
</feature>
<dbReference type="OrthoDB" id="247013at2759"/>
<reference evidence="3 4" key="1">
    <citation type="submission" date="2015-01" db="EMBL/GenBank/DDBJ databases">
        <title>The Genome Sequence of Ochroconis gallopava CBS43764.</title>
        <authorList>
            <consortium name="The Broad Institute Genomics Platform"/>
            <person name="Cuomo C."/>
            <person name="de Hoog S."/>
            <person name="Gorbushina A."/>
            <person name="Stielow B."/>
            <person name="Teixiera M."/>
            <person name="Abouelleil A."/>
            <person name="Chapman S.B."/>
            <person name="Priest M."/>
            <person name="Young S.K."/>
            <person name="Wortman J."/>
            <person name="Nusbaum C."/>
            <person name="Birren B."/>
        </authorList>
    </citation>
    <scope>NUCLEOTIDE SEQUENCE [LARGE SCALE GENOMIC DNA]</scope>
    <source>
        <strain evidence="3 4">CBS 43764</strain>
    </source>
</reference>
<dbReference type="InterPro" id="IPR013083">
    <property type="entry name" value="Znf_RING/FYVE/PHD"/>
</dbReference>
<organism evidence="3 4">
    <name type="scientific">Verruconis gallopava</name>
    <dbReference type="NCBI Taxonomy" id="253628"/>
    <lineage>
        <taxon>Eukaryota</taxon>
        <taxon>Fungi</taxon>
        <taxon>Dikarya</taxon>
        <taxon>Ascomycota</taxon>
        <taxon>Pezizomycotina</taxon>
        <taxon>Dothideomycetes</taxon>
        <taxon>Pleosporomycetidae</taxon>
        <taxon>Venturiales</taxon>
        <taxon>Sympoventuriaceae</taxon>
        <taxon>Verruconis</taxon>
    </lineage>
</organism>
<sequence>MGNDGGSIPTRRELVKEAARNKTTTELKESQAEQQEYYWTTDPITNEPLEPPIVSDSNGRLYNKESVLKLLTSDESINKDEAEKATAGAIKTLKDVVEVKFEEDTAYSKGAVTKTASGEKKNRWICPITNKPLGPGSKAVYLVPCGHAFSSAALKEVGDAEKKCLQCGEAYAPNDIIPIVPMNEEDVARLSLRMKTLKEKGLTHSLKKGKKRKAKDLDNVPNGDDERAPDLVPAKNQLNGSGTSTPTSNGIKNSATASLTAKVLEEQERKKRKVEENTNLKGLFTNREQKVDVKNSRDFMTGGFTMSK</sequence>
<gene>
    <name evidence="3" type="ORF">PV09_00962</name>
</gene>
<dbReference type="Pfam" id="PF04641">
    <property type="entry name" value="Rtf2"/>
    <property type="match status" value="1"/>
</dbReference>
<name>A0A0D1Z508_9PEZI</name>
<dbReference type="GeneID" id="27308935"/>
<dbReference type="GO" id="GO:0006274">
    <property type="term" value="P:DNA replication termination"/>
    <property type="evidence" value="ECO:0007669"/>
    <property type="project" value="TreeGrafter"/>
</dbReference>
<dbReference type="EMBL" id="KN847531">
    <property type="protein sequence ID" value="KIW08017.1"/>
    <property type="molecule type" value="Genomic_DNA"/>
</dbReference>
<dbReference type="AlphaFoldDB" id="A0A0D1Z508"/>
<protein>
    <submittedName>
        <fullName evidence="3">Uncharacterized protein</fullName>
    </submittedName>
</protein>
<dbReference type="HOGENOM" id="CLU_048955_3_0_1"/>
<dbReference type="RefSeq" id="XP_016217886.1">
    <property type="nucleotide sequence ID" value="XM_016353791.1"/>
</dbReference>
<evidence type="ECO:0000256" key="1">
    <source>
        <dbReference type="ARBA" id="ARBA00009885"/>
    </source>
</evidence>
<dbReference type="VEuPathDB" id="FungiDB:PV09_00962"/>
<feature type="compositionally biased region" description="Polar residues" evidence="2">
    <location>
        <begin position="236"/>
        <end position="259"/>
    </location>
</feature>
<evidence type="ECO:0000313" key="3">
    <source>
        <dbReference type="EMBL" id="KIW08017.1"/>
    </source>
</evidence>
<dbReference type="PANTHER" id="PTHR12775">
    <property type="entry name" value="PROTEIN C20ORF43 HOMOLOG"/>
    <property type="match status" value="1"/>
</dbReference>